<evidence type="ECO:0000313" key="2">
    <source>
        <dbReference type="EMBL" id="MFD1047197.1"/>
    </source>
</evidence>
<evidence type="ECO:0000313" key="3">
    <source>
        <dbReference type="Proteomes" id="UP001597045"/>
    </source>
</evidence>
<protein>
    <submittedName>
        <fullName evidence="2">Hydantoinase/oxoprolinase N-terminal domain-containing protein</fullName>
    </submittedName>
</protein>
<dbReference type="Gene3D" id="3.30.420.40">
    <property type="match status" value="1"/>
</dbReference>
<dbReference type="InterPro" id="IPR008040">
    <property type="entry name" value="Hydant_A_N"/>
</dbReference>
<comment type="caution">
    <text evidence="2">The sequence shown here is derived from an EMBL/GenBank/DDBJ whole genome shotgun (WGS) entry which is preliminary data.</text>
</comment>
<dbReference type="InterPro" id="IPR043129">
    <property type="entry name" value="ATPase_NBD"/>
</dbReference>
<name>A0ABW3MB67_9PSEU</name>
<dbReference type="Proteomes" id="UP001597045">
    <property type="component" value="Unassembled WGS sequence"/>
</dbReference>
<sequence>MRIGIDVGGTNTDAVLLATDNTLLASVKTPTTPDVTGGVAWAVTDLLAAAAASGAIERIAWEHRVLLSCGRVDGYFARFPDPT</sequence>
<dbReference type="EMBL" id="JBHTIS010000970">
    <property type="protein sequence ID" value="MFD1047197.1"/>
    <property type="molecule type" value="Genomic_DNA"/>
</dbReference>
<dbReference type="Pfam" id="PF05378">
    <property type="entry name" value="Hydant_A_N"/>
    <property type="match status" value="1"/>
</dbReference>
<gene>
    <name evidence="2" type="ORF">ACFQ1S_17405</name>
</gene>
<accession>A0ABW3MB67</accession>
<organism evidence="2 3">
    <name type="scientific">Kibdelosporangium lantanae</name>
    <dbReference type="NCBI Taxonomy" id="1497396"/>
    <lineage>
        <taxon>Bacteria</taxon>
        <taxon>Bacillati</taxon>
        <taxon>Actinomycetota</taxon>
        <taxon>Actinomycetes</taxon>
        <taxon>Pseudonocardiales</taxon>
        <taxon>Pseudonocardiaceae</taxon>
        <taxon>Kibdelosporangium</taxon>
    </lineage>
</organism>
<evidence type="ECO:0000259" key="1">
    <source>
        <dbReference type="Pfam" id="PF05378"/>
    </source>
</evidence>
<reference evidence="3" key="1">
    <citation type="journal article" date="2019" name="Int. J. Syst. Evol. Microbiol.">
        <title>The Global Catalogue of Microorganisms (GCM) 10K type strain sequencing project: providing services to taxonomists for standard genome sequencing and annotation.</title>
        <authorList>
            <consortium name="The Broad Institute Genomics Platform"/>
            <consortium name="The Broad Institute Genome Sequencing Center for Infectious Disease"/>
            <person name="Wu L."/>
            <person name="Ma J."/>
        </authorList>
    </citation>
    <scope>NUCLEOTIDE SEQUENCE [LARGE SCALE GENOMIC DNA]</scope>
    <source>
        <strain evidence="3">JCM 31486</strain>
    </source>
</reference>
<feature type="domain" description="Hydantoinase/oxoprolinase N-terminal" evidence="1">
    <location>
        <begin position="2"/>
        <end position="58"/>
    </location>
</feature>
<feature type="non-terminal residue" evidence="2">
    <location>
        <position position="83"/>
    </location>
</feature>
<dbReference type="SUPFAM" id="SSF53067">
    <property type="entry name" value="Actin-like ATPase domain"/>
    <property type="match status" value="1"/>
</dbReference>
<keyword evidence="3" id="KW-1185">Reference proteome</keyword>
<proteinExistence type="predicted"/>